<keyword evidence="1" id="KW-0862">Zinc</keyword>
<dbReference type="EMBL" id="RQTK01000556">
    <property type="protein sequence ID" value="RUS77742.1"/>
    <property type="molecule type" value="Genomic_DNA"/>
</dbReference>
<dbReference type="OrthoDB" id="6154407at2759"/>
<dbReference type="InterPro" id="IPR021109">
    <property type="entry name" value="Peptidase_aspartic_dom_sf"/>
</dbReference>
<feature type="domain" description="CCHC-type" evidence="2">
    <location>
        <begin position="198"/>
        <end position="212"/>
    </location>
</feature>
<dbReference type="AlphaFoldDB" id="A0A3S0ZLL7"/>
<dbReference type="GO" id="GO:0008270">
    <property type="term" value="F:zinc ion binding"/>
    <property type="evidence" value="ECO:0007669"/>
    <property type="project" value="UniProtKB-KW"/>
</dbReference>
<keyword evidence="1" id="KW-0479">Metal-binding</keyword>
<dbReference type="Gene3D" id="4.10.60.10">
    <property type="entry name" value="Zinc finger, CCHC-type"/>
    <property type="match status" value="1"/>
</dbReference>
<evidence type="ECO:0000259" key="2">
    <source>
        <dbReference type="PROSITE" id="PS50158"/>
    </source>
</evidence>
<sequence length="458" mass="50257">MKVFDGNGDVGAWLQKAELVAKLTGVKDIATFLPLYLEGSALALYLELSDAEKSDEEVLKQRLLEAFSDSRFTAYCKLKVARWDGEPVDVFANDIRKLARESGFVKEGLEEVVKLAFVTGFPDSISAELQQIQGVDNMRVSDILSRARVLASRPRSGSSIQGVVATGVDAAKDGKKERLKCYKCNGPHLMRDCPDIQCFKCGLDGHMANRCKTRNTTSSNRDKSKDNVCARADSGGSSIHKVPLIEVAVNGTKCQAMVDTGCTMSLVKCHLVSSWSGESTMVAFDGHAVKCKGVAEVALTVGGRDTTAVVTVVDQIVGGVQAVIDGVPPKLTNKVALYDHGVKAETKEAFESEVQRWIEEDILVPWNGEVEGIIPLMGVEQVTKKKVRPVLDFRDLNTYVECHTGGDCMDVCSERIREWRQIEGDAEVVDLKSAYLQIHVAEELWKHQLVRCVPCQIF</sequence>
<gene>
    <name evidence="3" type="ORF">EGW08_014501</name>
</gene>
<dbReference type="InterPro" id="IPR001878">
    <property type="entry name" value="Znf_CCHC"/>
</dbReference>
<reference evidence="3 4" key="1">
    <citation type="submission" date="2019-01" db="EMBL/GenBank/DDBJ databases">
        <title>A draft genome assembly of the solar-powered sea slug Elysia chlorotica.</title>
        <authorList>
            <person name="Cai H."/>
            <person name="Li Q."/>
            <person name="Fang X."/>
            <person name="Li J."/>
            <person name="Curtis N.E."/>
            <person name="Altenburger A."/>
            <person name="Shibata T."/>
            <person name="Feng M."/>
            <person name="Maeda T."/>
            <person name="Schwartz J.A."/>
            <person name="Shigenobu S."/>
            <person name="Lundholm N."/>
            <person name="Nishiyama T."/>
            <person name="Yang H."/>
            <person name="Hasebe M."/>
            <person name="Li S."/>
            <person name="Pierce S.K."/>
            <person name="Wang J."/>
        </authorList>
    </citation>
    <scope>NUCLEOTIDE SEQUENCE [LARGE SCALE GENOMIC DNA]</scope>
    <source>
        <strain evidence="3">EC2010</strain>
        <tissue evidence="3">Whole organism of an adult</tissue>
    </source>
</reference>
<dbReference type="Gene3D" id="2.40.70.10">
    <property type="entry name" value="Acid Proteases"/>
    <property type="match status" value="1"/>
</dbReference>
<proteinExistence type="predicted"/>
<accession>A0A3S0ZLL7</accession>
<dbReference type="Proteomes" id="UP000271974">
    <property type="component" value="Unassembled WGS sequence"/>
</dbReference>
<protein>
    <recommendedName>
        <fullName evidence="2">CCHC-type domain-containing protein</fullName>
    </recommendedName>
</protein>
<dbReference type="SUPFAM" id="SSF50630">
    <property type="entry name" value="Acid proteases"/>
    <property type="match status" value="1"/>
</dbReference>
<organism evidence="3 4">
    <name type="scientific">Elysia chlorotica</name>
    <name type="common">Eastern emerald elysia</name>
    <name type="synonym">Sea slug</name>
    <dbReference type="NCBI Taxonomy" id="188477"/>
    <lineage>
        <taxon>Eukaryota</taxon>
        <taxon>Metazoa</taxon>
        <taxon>Spiralia</taxon>
        <taxon>Lophotrochozoa</taxon>
        <taxon>Mollusca</taxon>
        <taxon>Gastropoda</taxon>
        <taxon>Heterobranchia</taxon>
        <taxon>Euthyneura</taxon>
        <taxon>Panpulmonata</taxon>
        <taxon>Sacoglossa</taxon>
        <taxon>Placobranchoidea</taxon>
        <taxon>Plakobranchidae</taxon>
        <taxon>Elysia</taxon>
    </lineage>
</organism>
<keyword evidence="4" id="KW-1185">Reference proteome</keyword>
<evidence type="ECO:0000313" key="4">
    <source>
        <dbReference type="Proteomes" id="UP000271974"/>
    </source>
</evidence>
<evidence type="ECO:0000313" key="3">
    <source>
        <dbReference type="EMBL" id="RUS77742.1"/>
    </source>
</evidence>
<keyword evidence="1" id="KW-0863">Zinc-finger</keyword>
<evidence type="ECO:0000256" key="1">
    <source>
        <dbReference type="PROSITE-ProRule" id="PRU00047"/>
    </source>
</evidence>
<dbReference type="Pfam" id="PF00098">
    <property type="entry name" value="zf-CCHC"/>
    <property type="match status" value="1"/>
</dbReference>
<dbReference type="SUPFAM" id="SSF57756">
    <property type="entry name" value="Retrovirus zinc finger-like domains"/>
    <property type="match status" value="1"/>
</dbReference>
<dbReference type="CDD" id="cd00303">
    <property type="entry name" value="retropepsin_like"/>
    <property type="match status" value="1"/>
</dbReference>
<dbReference type="PANTHER" id="PTHR46888">
    <property type="entry name" value="ZINC KNUCKLE DOMAINCONTAINING PROTEIN-RELATED"/>
    <property type="match status" value="1"/>
</dbReference>
<dbReference type="SUPFAM" id="SSF56672">
    <property type="entry name" value="DNA/RNA polymerases"/>
    <property type="match status" value="1"/>
</dbReference>
<dbReference type="GO" id="GO:0003676">
    <property type="term" value="F:nucleic acid binding"/>
    <property type="evidence" value="ECO:0007669"/>
    <property type="project" value="InterPro"/>
</dbReference>
<comment type="caution">
    <text evidence="3">The sequence shown here is derived from an EMBL/GenBank/DDBJ whole genome shotgun (WGS) entry which is preliminary data.</text>
</comment>
<dbReference type="PANTHER" id="PTHR46888:SF1">
    <property type="entry name" value="RIBONUCLEASE H"/>
    <property type="match status" value="1"/>
</dbReference>
<dbReference type="InterPro" id="IPR036875">
    <property type="entry name" value="Znf_CCHC_sf"/>
</dbReference>
<dbReference type="PROSITE" id="PS50158">
    <property type="entry name" value="ZF_CCHC"/>
    <property type="match status" value="1"/>
</dbReference>
<name>A0A3S0ZLL7_ELYCH</name>
<dbReference type="SMART" id="SM00343">
    <property type="entry name" value="ZnF_C2HC"/>
    <property type="match status" value="2"/>
</dbReference>
<dbReference type="InterPro" id="IPR043502">
    <property type="entry name" value="DNA/RNA_pol_sf"/>
</dbReference>